<feature type="transmembrane region" description="Helical" evidence="9">
    <location>
        <begin position="31"/>
        <end position="50"/>
    </location>
</feature>
<accession>A0A2S9K9R6</accession>
<dbReference type="InterPro" id="IPR026046">
    <property type="entry name" value="UBIAD1"/>
</dbReference>
<proteinExistence type="predicted"/>
<feature type="transmembrane region" description="Helical" evidence="9">
    <location>
        <begin position="165"/>
        <end position="185"/>
    </location>
</feature>
<dbReference type="GO" id="GO:0016020">
    <property type="term" value="C:membrane"/>
    <property type="evidence" value="ECO:0007669"/>
    <property type="project" value="UniProtKB-SubCell"/>
</dbReference>
<evidence type="ECO:0000256" key="7">
    <source>
        <dbReference type="ARBA" id="ARBA00022989"/>
    </source>
</evidence>
<keyword evidence="3" id="KW-0474">Menaquinone biosynthesis</keyword>
<dbReference type="PANTHER" id="PTHR13929:SF0">
    <property type="entry name" value="UBIA PRENYLTRANSFERASE DOMAIN-CONTAINING PROTEIN 1"/>
    <property type="match status" value="1"/>
</dbReference>
<evidence type="ECO:0000256" key="2">
    <source>
        <dbReference type="ARBA" id="ARBA00004863"/>
    </source>
</evidence>
<evidence type="ECO:0000313" key="10">
    <source>
        <dbReference type="EMBL" id="PRD67180.1"/>
    </source>
</evidence>
<dbReference type="Pfam" id="PF01040">
    <property type="entry name" value="UbiA"/>
    <property type="match status" value="1"/>
</dbReference>
<dbReference type="GO" id="GO:0004659">
    <property type="term" value="F:prenyltransferase activity"/>
    <property type="evidence" value="ECO:0007669"/>
    <property type="project" value="InterPro"/>
</dbReference>
<comment type="subcellular location">
    <subcellularLocation>
        <location evidence="1">Membrane</location>
        <topology evidence="1">Multi-pass membrane protein</topology>
    </subcellularLocation>
</comment>
<dbReference type="AlphaFoldDB" id="A0A2S9K9R6"/>
<name>A0A2S9K9R6_9BURK</name>
<reference evidence="10 11" key="1">
    <citation type="submission" date="2018-03" db="EMBL/GenBank/DDBJ databases">
        <title>Comparative genomics illustrates the genes involved in a hyperalkaliphilic mechanisms of Serpentinomonas isolated from highly-alkaline calcium-rich serpentinized springs.</title>
        <authorList>
            <person name="Suzuki S."/>
            <person name="Ishii S."/>
            <person name="Walworth N."/>
            <person name="Bird L."/>
            <person name="Kuenen J.G."/>
            <person name="Nealson K.H."/>
        </authorList>
    </citation>
    <scope>NUCLEOTIDE SEQUENCE [LARGE SCALE GENOMIC DNA]</scope>
    <source>
        <strain evidence="10 11">P1</strain>
    </source>
</reference>
<dbReference type="PANTHER" id="PTHR13929">
    <property type="entry name" value="1,4-DIHYDROXY-2-NAPHTHOATE OCTAPRENYLTRANSFERASE"/>
    <property type="match status" value="1"/>
</dbReference>
<keyword evidence="7 9" id="KW-1133">Transmembrane helix</keyword>
<feature type="transmembrane region" description="Helical" evidence="9">
    <location>
        <begin position="238"/>
        <end position="257"/>
    </location>
</feature>
<dbReference type="CDD" id="cd13962">
    <property type="entry name" value="PT_UbiA_UBIAD1"/>
    <property type="match status" value="1"/>
</dbReference>
<keyword evidence="5 10" id="KW-0808">Transferase</keyword>
<evidence type="ECO:0000256" key="4">
    <source>
        <dbReference type="ARBA" id="ARBA00022475"/>
    </source>
</evidence>
<organism evidence="10 11">
    <name type="scientific">Malikia granosa</name>
    <dbReference type="NCBI Taxonomy" id="263067"/>
    <lineage>
        <taxon>Bacteria</taxon>
        <taxon>Pseudomonadati</taxon>
        <taxon>Pseudomonadota</taxon>
        <taxon>Betaproteobacteria</taxon>
        <taxon>Burkholderiales</taxon>
        <taxon>Comamonadaceae</taxon>
        <taxon>Malikia</taxon>
    </lineage>
</organism>
<evidence type="ECO:0000256" key="6">
    <source>
        <dbReference type="ARBA" id="ARBA00022692"/>
    </source>
</evidence>
<evidence type="ECO:0000313" key="11">
    <source>
        <dbReference type="Proteomes" id="UP000238589"/>
    </source>
</evidence>
<dbReference type="GO" id="GO:0009234">
    <property type="term" value="P:menaquinone biosynthetic process"/>
    <property type="evidence" value="ECO:0007669"/>
    <property type="project" value="UniProtKB-UniPathway"/>
</dbReference>
<keyword evidence="8 9" id="KW-0472">Membrane</keyword>
<comment type="caution">
    <text evidence="10">The sequence shown here is derived from an EMBL/GenBank/DDBJ whole genome shotgun (WGS) entry which is preliminary data.</text>
</comment>
<evidence type="ECO:0000256" key="8">
    <source>
        <dbReference type="ARBA" id="ARBA00023136"/>
    </source>
</evidence>
<keyword evidence="11" id="KW-1185">Reference proteome</keyword>
<dbReference type="GO" id="GO:0042371">
    <property type="term" value="P:vitamin K biosynthetic process"/>
    <property type="evidence" value="ECO:0007669"/>
    <property type="project" value="TreeGrafter"/>
</dbReference>
<dbReference type="EMBL" id="PVLQ01000004">
    <property type="protein sequence ID" value="PRD67180.1"/>
    <property type="molecule type" value="Genomic_DNA"/>
</dbReference>
<keyword evidence="4" id="KW-1003">Cell membrane</keyword>
<feature type="transmembrane region" description="Helical" evidence="9">
    <location>
        <begin position="90"/>
        <end position="108"/>
    </location>
</feature>
<evidence type="ECO:0000256" key="3">
    <source>
        <dbReference type="ARBA" id="ARBA00022428"/>
    </source>
</evidence>
<dbReference type="Proteomes" id="UP000238589">
    <property type="component" value="Unassembled WGS sequence"/>
</dbReference>
<dbReference type="Gene3D" id="1.10.357.140">
    <property type="entry name" value="UbiA prenyltransferase"/>
    <property type="match status" value="1"/>
</dbReference>
<feature type="transmembrane region" description="Helical" evidence="9">
    <location>
        <begin position="269"/>
        <end position="291"/>
    </location>
</feature>
<sequence length="292" mass="30094">MTRPGFLAITAVACLLGLATAATGERPIDWLLALLTLVLALAAHAGANVLNDYHDALNGADAANRDGLFPFTGGSRLIQQGRVTPEQTRALANWLLAGVVLGGLLLAWATGGGLLLVGLAGLALGWAYSAPPLKLMSRGLGELAVALAWGLIVVGADHVQRQQFLPLPALAALSYALLMANILLVNGLPDAASDARVGKRTLAVRLGARGSALLYLLIALLAHGWLAFAALQQLQPLATLWGLLALPLSLAAAWWLWRQAEQPAGLRPAIVLTIGAGLVHGLCMAAGLAGLG</sequence>
<dbReference type="OrthoDB" id="9767568at2"/>
<protein>
    <submittedName>
        <fullName evidence="10">Prenyltransferase</fullName>
    </submittedName>
</protein>
<evidence type="ECO:0000256" key="5">
    <source>
        <dbReference type="ARBA" id="ARBA00022679"/>
    </source>
</evidence>
<evidence type="ECO:0000256" key="1">
    <source>
        <dbReference type="ARBA" id="ARBA00004141"/>
    </source>
</evidence>
<gene>
    <name evidence="10" type="ORF">C6P64_00305</name>
</gene>
<keyword evidence="6 9" id="KW-0812">Transmembrane</keyword>
<comment type="pathway">
    <text evidence="2">Quinol/quinone metabolism; menaquinone biosynthesis.</text>
</comment>
<feature type="transmembrane region" description="Helical" evidence="9">
    <location>
        <begin position="206"/>
        <end position="226"/>
    </location>
</feature>
<dbReference type="InterPro" id="IPR000537">
    <property type="entry name" value="UbiA_prenyltransferase"/>
</dbReference>
<dbReference type="PIRSF" id="PIRSF005355">
    <property type="entry name" value="UBIAD1"/>
    <property type="match status" value="1"/>
</dbReference>
<evidence type="ECO:0000256" key="9">
    <source>
        <dbReference type="SAM" id="Phobius"/>
    </source>
</evidence>
<dbReference type="InterPro" id="IPR044878">
    <property type="entry name" value="UbiA_sf"/>
</dbReference>
<dbReference type="UniPathway" id="UPA00079"/>